<feature type="transmembrane region" description="Helical" evidence="1">
    <location>
        <begin position="163"/>
        <end position="181"/>
    </location>
</feature>
<evidence type="ECO:0000256" key="1">
    <source>
        <dbReference type="SAM" id="Phobius"/>
    </source>
</evidence>
<gene>
    <name evidence="2" type="ORF">DM484_03265</name>
</gene>
<reference evidence="2 3" key="1">
    <citation type="journal article" date="2018" name="Aquat. Microb. Ecol.">
        <title>Gammaproteobacterial methanotrophs dominate.</title>
        <authorList>
            <person name="Rissanen A.J."/>
            <person name="Saarenheimo J."/>
            <person name="Tiirola M."/>
            <person name="Peura S."/>
            <person name="Aalto S.L."/>
            <person name="Karvinen A."/>
            <person name="Nykanen H."/>
        </authorList>
    </citation>
    <scope>NUCLEOTIDE SEQUENCE [LARGE SCALE GENOMIC DNA]</scope>
    <source>
        <strain evidence="2">AMbin10</strain>
    </source>
</reference>
<comment type="caution">
    <text evidence="2">The sequence shown here is derived from an EMBL/GenBank/DDBJ whole genome shotgun (WGS) entry which is preliminary data.</text>
</comment>
<dbReference type="EMBL" id="QJPH01000164">
    <property type="protein sequence ID" value="PZN84126.1"/>
    <property type="molecule type" value="Genomic_DNA"/>
</dbReference>
<protein>
    <recommendedName>
        <fullName evidence="4">DUF4400 domain-containing protein</fullName>
    </recommendedName>
</protein>
<organism evidence="2 3">
    <name type="scientific">Candidatus Methylumidiphilus alinenensis</name>
    <dbReference type="NCBI Taxonomy" id="2202197"/>
    <lineage>
        <taxon>Bacteria</taxon>
        <taxon>Pseudomonadati</taxon>
        <taxon>Pseudomonadota</taxon>
        <taxon>Gammaproteobacteria</taxon>
        <taxon>Methylococcales</taxon>
        <taxon>Candidatus Methylumidiphilus</taxon>
    </lineage>
</organism>
<dbReference type="InterPro" id="IPR022266">
    <property type="entry name" value="DtrJ-like"/>
</dbReference>
<proteinExistence type="predicted"/>
<keyword evidence="1" id="KW-0472">Membrane</keyword>
<evidence type="ECO:0000313" key="2">
    <source>
        <dbReference type="EMBL" id="PZN84126.1"/>
    </source>
</evidence>
<name>A0A2W4RP15_9GAMM</name>
<evidence type="ECO:0008006" key="4">
    <source>
        <dbReference type="Google" id="ProtNLM"/>
    </source>
</evidence>
<dbReference type="AlphaFoldDB" id="A0A2W4RP15"/>
<feature type="transmembrane region" description="Helical" evidence="1">
    <location>
        <begin position="125"/>
        <end position="142"/>
    </location>
</feature>
<evidence type="ECO:0000313" key="3">
    <source>
        <dbReference type="Proteomes" id="UP000249396"/>
    </source>
</evidence>
<accession>A0A2W4RP15</accession>
<dbReference type="Proteomes" id="UP000249396">
    <property type="component" value="Unassembled WGS sequence"/>
</dbReference>
<feature type="transmembrane region" description="Helical" evidence="1">
    <location>
        <begin position="187"/>
        <end position="204"/>
    </location>
</feature>
<dbReference type="Pfam" id="PF14348">
    <property type="entry name" value="DtrJ-like"/>
    <property type="match status" value="1"/>
</dbReference>
<sequence>MQRSILLSLMIWLLEAVLVAALVSDDWLKTVQQTEDAMTVAYLGKEKDVEIRHTTKRWFDRLFVRTGAKETVYRYFIPSEQERQHSLGFENVGRDSLFPFIAGRIQVIWDGIYQAMRRFFLMLSWWPYLLSALMPFVSDGLARRKIKQSNFDYSSPLAHRYSFFALLGILYLLLIGLTFPFPVPPQAMPVACGAVAVAVNVYLAHTQKRV</sequence>
<keyword evidence="1" id="KW-0812">Transmembrane</keyword>
<keyword evidence="1" id="KW-1133">Transmembrane helix</keyword>